<comment type="similarity">
    <text evidence="2">Belongs to the IPP transferase family.</text>
</comment>
<evidence type="ECO:0000256" key="2">
    <source>
        <dbReference type="ARBA" id="ARBA00005842"/>
    </source>
</evidence>
<evidence type="ECO:0000256" key="1">
    <source>
        <dbReference type="ARBA" id="ARBA00001946"/>
    </source>
</evidence>
<dbReference type="AlphaFoldDB" id="A0A382JXA6"/>
<reference evidence="10" key="1">
    <citation type="submission" date="2018-05" db="EMBL/GenBank/DDBJ databases">
        <authorList>
            <person name="Lanie J.A."/>
            <person name="Ng W.-L."/>
            <person name="Kazmierczak K.M."/>
            <person name="Andrzejewski T.M."/>
            <person name="Davidsen T.M."/>
            <person name="Wayne K.J."/>
            <person name="Tettelin H."/>
            <person name="Glass J.I."/>
            <person name="Rusch D."/>
            <person name="Podicherti R."/>
            <person name="Tsui H.-C.T."/>
            <person name="Winkler M.E."/>
        </authorList>
    </citation>
    <scope>NUCLEOTIDE SEQUENCE</scope>
</reference>
<dbReference type="Gene3D" id="1.10.20.140">
    <property type="match status" value="1"/>
</dbReference>
<evidence type="ECO:0000256" key="5">
    <source>
        <dbReference type="ARBA" id="ARBA00022694"/>
    </source>
</evidence>
<dbReference type="Gene3D" id="3.40.50.300">
    <property type="entry name" value="P-loop containing nucleotide triphosphate hydrolases"/>
    <property type="match status" value="1"/>
</dbReference>
<dbReference type="PANTHER" id="PTHR11088:SF60">
    <property type="entry name" value="TRNA DIMETHYLALLYLTRANSFERASE"/>
    <property type="match status" value="1"/>
</dbReference>
<gene>
    <name evidence="10" type="ORF">METZ01_LOCUS269614</name>
</gene>
<evidence type="ECO:0000256" key="7">
    <source>
        <dbReference type="ARBA" id="ARBA00022840"/>
    </source>
</evidence>
<dbReference type="InterPro" id="IPR027417">
    <property type="entry name" value="P-loop_NTPase"/>
</dbReference>
<keyword evidence="4" id="KW-0808">Transferase</keyword>
<feature type="non-terminal residue" evidence="10">
    <location>
        <position position="1"/>
    </location>
</feature>
<comment type="catalytic activity">
    <reaction evidence="9">
        <text>adenosine(37) in tRNA + dimethylallyl diphosphate = N(6)-dimethylallyladenosine(37) in tRNA + diphosphate</text>
        <dbReference type="Rhea" id="RHEA:26482"/>
        <dbReference type="Rhea" id="RHEA-COMP:10162"/>
        <dbReference type="Rhea" id="RHEA-COMP:10375"/>
        <dbReference type="ChEBI" id="CHEBI:33019"/>
        <dbReference type="ChEBI" id="CHEBI:57623"/>
        <dbReference type="ChEBI" id="CHEBI:74411"/>
        <dbReference type="ChEBI" id="CHEBI:74415"/>
        <dbReference type="EC" id="2.5.1.75"/>
    </reaction>
</comment>
<evidence type="ECO:0000313" key="10">
    <source>
        <dbReference type="EMBL" id="SVC16760.1"/>
    </source>
</evidence>
<dbReference type="NCBIfam" id="TIGR00174">
    <property type="entry name" value="miaA"/>
    <property type="match status" value="1"/>
</dbReference>
<sequence>RAAVTHHLVDAIEIDEAFDAAKFVDTTTAAIKKIAQPIFCGGTGLYFQAWLQGLGASPGGEPKLRAELEGEETEALLQELQRKDPETHAKIDRKNRRRIVRAVEVIRLTQKPFSEQRAEWSGKAPENFFVIAREREDLRKRINVRVEAMFKAGLVAETCSLRSALEANAVARQALGYRQVIEHLQGERDLPDTVARVKSRTWQFARRQMTWFRKMTGTRSLNVMPDEAPKITAQRIVDQLT</sequence>
<dbReference type="InterPro" id="IPR018022">
    <property type="entry name" value="IPT"/>
</dbReference>
<dbReference type="GO" id="GO:0006400">
    <property type="term" value="P:tRNA modification"/>
    <property type="evidence" value="ECO:0007669"/>
    <property type="project" value="TreeGrafter"/>
</dbReference>
<organism evidence="10">
    <name type="scientific">marine metagenome</name>
    <dbReference type="NCBI Taxonomy" id="408172"/>
    <lineage>
        <taxon>unclassified sequences</taxon>
        <taxon>metagenomes</taxon>
        <taxon>ecological metagenomes</taxon>
    </lineage>
</organism>
<dbReference type="EC" id="2.5.1.75" evidence="3"/>
<keyword evidence="6" id="KW-0547">Nucleotide-binding</keyword>
<keyword evidence="5" id="KW-0819">tRNA processing</keyword>
<protein>
    <recommendedName>
        <fullName evidence="3">tRNA dimethylallyltransferase</fullName>
        <ecNumber evidence="3">2.5.1.75</ecNumber>
    </recommendedName>
</protein>
<evidence type="ECO:0000256" key="3">
    <source>
        <dbReference type="ARBA" id="ARBA00012665"/>
    </source>
</evidence>
<name>A0A382JXA6_9ZZZZ</name>
<keyword evidence="7" id="KW-0067">ATP-binding</keyword>
<evidence type="ECO:0000256" key="9">
    <source>
        <dbReference type="ARBA" id="ARBA00049563"/>
    </source>
</evidence>
<comment type="cofactor">
    <cofactor evidence="1">
        <name>Mg(2+)</name>
        <dbReference type="ChEBI" id="CHEBI:18420"/>
    </cofactor>
</comment>
<evidence type="ECO:0000256" key="6">
    <source>
        <dbReference type="ARBA" id="ARBA00022741"/>
    </source>
</evidence>
<dbReference type="PANTHER" id="PTHR11088">
    <property type="entry name" value="TRNA DIMETHYLALLYLTRANSFERASE"/>
    <property type="match status" value="1"/>
</dbReference>
<dbReference type="GO" id="GO:0005524">
    <property type="term" value="F:ATP binding"/>
    <property type="evidence" value="ECO:0007669"/>
    <property type="project" value="UniProtKB-KW"/>
</dbReference>
<proteinExistence type="inferred from homology"/>
<accession>A0A382JXA6</accession>
<evidence type="ECO:0000256" key="8">
    <source>
        <dbReference type="ARBA" id="ARBA00022842"/>
    </source>
</evidence>
<dbReference type="InterPro" id="IPR039657">
    <property type="entry name" value="Dimethylallyltransferase"/>
</dbReference>
<evidence type="ECO:0000256" key="4">
    <source>
        <dbReference type="ARBA" id="ARBA00022679"/>
    </source>
</evidence>
<dbReference type="GO" id="GO:0052381">
    <property type="term" value="F:tRNA dimethylallyltransferase activity"/>
    <property type="evidence" value="ECO:0007669"/>
    <property type="project" value="UniProtKB-EC"/>
</dbReference>
<dbReference type="Pfam" id="PF01715">
    <property type="entry name" value="IPPT"/>
    <property type="match status" value="1"/>
</dbReference>
<dbReference type="EMBL" id="UINC01077029">
    <property type="protein sequence ID" value="SVC16760.1"/>
    <property type="molecule type" value="Genomic_DNA"/>
</dbReference>
<keyword evidence="8" id="KW-0460">Magnesium</keyword>